<keyword evidence="1" id="KW-1133">Transmembrane helix</keyword>
<keyword evidence="3" id="KW-1185">Reference proteome</keyword>
<dbReference type="GeneID" id="65102743"/>
<dbReference type="RefSeq" id="YP_010087458.1">
    <property type="nucleotide sequence ID" value="NC_055555.1"/>
</dbReference>
<dbReference type="KEGG" id="vg:65102743"/>
<evidence type="ECO:0000256" key="1">
    <source>
        <dbReference type="SAM" id="Phobius"/>
    </source>
</evidence>
<evidence type="ECO:0000313" key="3">
    <source>
        <dbReference type="Proteomes" id="UP000677407"/>
    </source>
</evidence>
<protein>
    <submittedName>
        <fullName evidence="2">Bcl-2-like protein</fullName>
    </submittedName>
</protein>
<dbReference type="Proteomes" id="UP000677407">
    <property type="component" value="Segment"/>
</dbReference>
<organism evidence="2">
    <name type="scientific">Phascolarctid gammaherpesvirus 1</name>
    <dbReference type="NCBI Taxonomy" id="2249313"/>
    <lineage>
        <taxon>Viruses</taxon>
        <taxon>Duplodnaviria</taxon>
        <taxon>Heunggongvirae</taxon>
        <taxon>Peploviricota</taxon>
        <taxon>Herviviricetes</taxon>
        <taxon>Herpesvirales</taxon>
        <taxon>Orthoherpesviridae</taxon>
        <taxon>Gammaherpesvirinae</taxon>
        <taxon>Manticavirus</taxon>
        <taxon>Manticavirus phascolarctidgamma1</taxon>
    </lineage>
</organism>
<name>A0A3Q8J606_9GAMA</name>
<keyword evidence="1" id="KW-0472">Membrane</keyword>
<accession>A0A3Q8J606</accession>
<reference evidence="2" key="1">
    <citation type="submission" date="2017-11" db="EMBL/GenBank/DDBJ databases">
        <title>The distinct marsupial branch of gammaherpesviruses includes novel host-derived genes seldom found in other viruses.</title>
        <authorList>
            <person name="Vaz P.K."/>
        </authorList>
    </citation>
    <scope>NUCLEOTIDE SEQUENCE</scope>
    <source>
        <strain evidence="2">36M/11</strain>
    </source>
</reference>
<evidence type="ECO:0000313" key="2">
    <source>
        <dbReference type="EMBL" id="AZB49188.1"/>
    </source>
</evidence>
<feature type="transmembrane region" description="Helical" evidence="1">
    <location>
        <begin position="149"/>
        <end position="167"/>
    </location>
</feature>
<proteinExistence type="predicted"/>
<dbReference type="EMBL" id="MG452722">
    <property type="protein sequence ID" value="AZB49188.1"/>
    <property type="molecule type" value="Genomic_DNA"/>
</dbReference>
<keyword evidence="1" id="KW-0812">Transmembrane</keyword>
<sequence length="168" mass="19408">MDYYLDAAFKNNLVFWDKYLSNLLHEADEIDGPLNPLHVEPNDQILLHHLKSINNTKLKETILGKDGPLLSSDLFHTCSTMIDELFADKVNVGRLMVFFLTGMHIYHGLIQSGHRDTAERLKKFWSKKYSTYRSRLHSTPTTKQFPGRLILWVSIFSLAVLGIKYLTN</sequence>
<gene>
    <name evidence="2" type="primary">ORF16</name>
</gene>